<name>A0ABW3DCA4_9BACL</name>
<dbReference type="EMBL" id="JBHTIU010000074">
    <property type="protein sequence ID" value="MFD0871137.1"/>
    <property type="molecule type" value="Genomic_DNA"/>
</dbReference>
<reference evidence="2" key="1">
    <citation type="journal article" date="2019" name="Int. J. Syst. Evol. Microbiol.">
        <title>The Global Catalogue of Microorganisms (GCM) 10K type strain sequencing project: providing services to taxonomists for standard genome sequencing and annotation.</title>
        <authorList>
            <consortium name="The Broad Institute Genomics Platform"/>
            <consortium name="The Broad Institute Genome Sequencing Center for Infectious Disease"/>
            <person name="Wu L."/>
            <person name="Ma J."/>
        </authorList>
    </citation>
    <scope>NUCLEOTIDE SEQUENCE [LARGE SCALE GENOMIC DNA]</scope>
    <source>
        <strain evidence="2">CCUG 57263</strain>
    </source>
</reference>
<accession>A0ABW3DCA4</accession>
<comment type="caution">
    <text evidence="1">The sequence shown here is derived from an EMBL/GenBank/DDBJ whole genome shotgun (WGS) entry which is preliminary data.</text>
</comment>
<keyword evidence="2" id="KW-1185">Reference proteome</keyword>
<protein>
    <submittedName>
        <fullName evidence="1">Uncharacterized protein</fullName>
    </submittedName>
</protein>
<evidence type="ECO:0000313" key="2">
    <source>
        <dbReference type="Proteomes" id="UP001597120"/>
    </source>
</evidence>
<dbReference type="RefSeq" id="WP_379290055.1">
    <property type="nucleotide sequence ID" value="NZ_JBHTIU010000074.1"/>
</dbReference>
<evidence type="ECO:0000313" key="1">
    <source>
        <dbReference type="EMBL" id="MFD0871137.1"/>
    </source>
</evidence>
<sequence>MRIRSWIGLLLIAVICTGLEPPAAARGRPADSAFLTVKSSPSASYETTGELPFKGLKKAIAEADRVHAGALPYTDRYLTIRSGGQSSVWQVGRDGRLYNAESGERLQLAGEWTDKLKQYADEMSRKHYGELVDWTEARQAISVKSTVTLIDLETGLSFRAQRRAGRHHADAQPVTKEDTKVMKQIYNDKWSWKRRAVLIRHGDRLYAASMHGMPHGGDGIPDNGFSGHFCIHFRNSTTHGSKARDPEHQLMVHKASGRLEEYVRSLGPQELADAFIAAVHLQQHHMLGLFFKSSRSPEYVRLMEEVRPLISLRPIQQKKEISQEATGWAAEIPAEVQIERAGRKAVRHKLLFRMHRDAAGSWVLAEVEGLADGNPNRKSNEIGE</sequence>
<dbReference type="Proteomes" id="UP001597120">
    <property type="component" value="Unassembled WGS sequence"/>
</dbReference>
<organism evidence="1 2">
    <name type="scientific">Paenibacillus residui</name>
    <dbReference type="NCBI Taxonomy" id="629724"/>
    <lineage>
        <taxon>Bacteria</taxon>
        <taxon>Bacillati</taxon>
        <taxon>Bacillota</taxon>
        <taxon>Bacilli</taxon>
        <taxon>Bacillales</taxon>
        <taxon>Paenibacillaceae</taxon>
        <taxon>Paenibacillus</taxon>
    </lineage>
</organism>
<gene>
    <name evidence="1" type="ORF">ACFQ03_18510</name>
</gene>
<proteinExistence type="predicted"/>